<dbReference type="Pfam" id="PF13958">
    <property type="entry name" value="ToxN_toxin"/>
    <property type="match status" value="1"/>
</dbReference>
<dbReference type="AlphaFoldDB" id="A0AAD3A3F9"/>
<name>A0AAD3A3F9_STRAG</name>
<proteinExistence type="predicted"/>
<organism evidence="1 2">
    <name type="scientific">Streptococcus agalactiae MRI Z1-216</name>
    <dbReference type="NCBI Taxonomy" id="1154879"/>
    <lineage>
        <taxon>Bacteria</taxon>
        <taxon>Bacillati</taxon>
        <taxon>Bacillota</taxon>
        <taxon>Bacilli</taxon>
        <taxon>Lactobacillales</taxon>
        <taxon>Streptococcaceae</taxon>
        <taxon>Streptococcus</taxon>
    </lineage>
</organism>
<evidence type="ECO:0000313" key="2">
    <source>
        <dbReference type="Proteomes" id="UP000015176"/>
    </source>
</evidence>
<dbReference type="GO" id="GO:0004521">
    <property type="term" value="F:RNA endonuclease activity"/>
    <property type="evidence" value="ECO:0007669"/>
    <property type="project" value="InterPro"/>
</dbReference>
<comment type="caution">
    <text evidence="1">The sequence shown here is derived from an EMBL/GenBank/DDBJ whole genome shotgun (WGS) entry which is preliminary data.</text>
</comment>
<sequence length="197" mass="23154">MEIPCLTGNFKRVVDGQPYFFLVSVISTMHEMKFYQIDTNYLNRLRQIDGRVPHNKEFIGRKGKSRPYIGVMLSIDNVDYFVPLSSKKKRSSFVVMPIYDDNNEQIATLMLNNMLPVPPKHRKLLNMEGVRITDPKYFDLLMNELNFLRPRRQAIKSRCTIIRSVKVEGKNKSQINEKTKEFCLNLLELEEAYKENE</sequence>
<dbReference type="GO" id="GO:0003723">
    <property type="term" value="F:RNA binding"/>
    <property type="evidence" value="ECO:0007669"/>
    <property type="project" value="InterPro"/>
</dbReference>
<dbReference type="Proteomes" id="UP000015176">
    <property type="component" value="Unassembled WGS sequence"/>
</dbReference>
<dbReference type="InterPro" id="IPR025911">
    <property type="entry name" value="ToxN/AbiQ_toxin"/>
</dbReference>
<dbReference type="InterPro" id="IPR053735">
    <property type="entry name" value="Type_III_TA_endoRNase"/>
</dbReference>
<dbReference type="Gene3D" id="3.10.129.130">
    <property type="match status" value="1"/>
</dbReference>
<evidence type="ECO:0000313" key="1">
    <source>
        <dbReference type="EMBL" id="EPU39114.1"/>
    </source>
</evidence>
<protein>
    <recommendedName>
        <fullName evidence="3">Type III toxin-antitoxin system ToxN/AbiQ family toxin</fullName>
    </recommendedName>
</protein>
<gene>
    <name evidence="1" type="ORF">SAG0164_04380</name>
</gene>
<evidence type="ECO:0008006" key="3">
    <source>
        <dbReference type="Google" id="ProtNLM"/>
    </source>
</evidence>
<accession>A0AAD3A3F9</accession>
<reference evidence="1 2" key="1">
    <citation type="submission" date="2012-07" db="EMBL/GenBank/DDBJ databases">
        <authorList>
            <person name="Moroni P."/>
            <person name="Richards V.P."/>
            <person name="Durkin S.A.S."/>
            <person name="Kim M."/>
            <person name="Pavinski Bitar P.D."/>
            <person name="Stanhope M.J."/>
            <person name="Town C.D."/>
            <person name="Zadoks R.N."/>
            <person name="Venter J.C."/>
        </authorList>
    </citation>
    <scope>NUCLEOTIDE SEQUENCE [LARGE SCALE GENOMIC DNA]</scope>
    <source>
        <strain evidence="1 2">MRI Z1-216</strain>
    </source>
</reference>
<dbReference type="EMBL" id="ALSF01000070">
    <property type="protein sequence ID" value="EPU39114.1"/>
    <property type="molecule type" value="Genomic_DNA"/>
</dbReference>